<proteinExistence type="inferred from homology"/>
<dbReference type="SUPFAM" id="SSF53448">
    <property type="entry name" value="Nucleotide-diphospho-sugar transferases"/>
    <property type="match status" value="1"/>
</dbReference>
<dbReference type="Gene3D" id="2.160.10.10">
    <property type="entry name" value="Hexapeptide repeat proteins"/>
    <property type="match status" value="1"/>
</dbReference>
<comment type="similarity">
    <text evidence="1">Belongs to the bacterial/plant glucose-1-phosphate adenylyltransferase family.</text>
</comment>
<protein>
    <submittedName>
        <fullName evidence="5">Glucose-1-phosphate adenylyltransferase</fullName>
    </submittedName>
</protein>
<dbReference type="AlphaFoldDB" id="A0A1G5RTL0"/>
<feature type="domain" description="Nucleotidyl transferase" evidence="3">
    <location>
        <begin position="29"/>
        <end position="257"/>
    </location>
</feature>
<reference evidence="5 6" key="1">
    <citation type="submission" date="2016-10" db="EMBL/GenBank/DDBJ databases">
        <authorList>
            <person name="de Groot N.N."/>
        </authorList>
    </citation>
    <scope>NUCLEOTIDE SEQUENCE [LARGE SCALE GENOMIC DNA]</scope>
    <source>
        <strain evidence="5 6">DSM 10317</strain>
    </source>
</reference>
<evidence type="ECO:0000259" key="3">
    <source>
        <dbReference type="Pfam" id="PF00483"/>
    </source>
</evidence>
<keyword evidence="5" id="KW-0808">Transferase</keyword>
<dbReference type="Gene3D" id="3.90.550.10">
    <property type="entry name" value="Spore Coat Polysaccharide Biosynthesis Protein SpsA, Chain A"/>
    <property type="match status" value="1"/>
</dbReference>
<feature type="domain" description="Glucose-1-phosphate adenylyltransferase/Bifunctional protein GlmU-like C-terminal hexapeptide" evidence="4">
    <location>
        <begin position="289"/>
        <end position="356"/>
    </location>
</feature>
<gene>
    <name evidence="5" type="ORF">SAMN02910350_00444</name>
</gene>
<dbReference type="SUPFAM" id="SSF51161">
    <property type="entry name" value="Trimeric LpxA-like enzymes"/>
    <property type="match status" value="1"/>
</dbReference>
<dbReference type="CDD" id="cd02508">
    <property type="entry name" value="ADP_Glucose_PP"/>
    <property type="match status" value="1"/>
</dbReference>
<dbReference type="RefSeq" id="WP_072910838.1">
    <property type="nucleotide sequence ID" value="NZ_FMWK01000002.1"/>
</dbReference>
<dbReference type="GO" id="GO:0005978">
    <property type="term" value="P:glycogen biosynthetic process"/>
    <property type="evidence" value="ECO:0007669"/>
    <property type="project" value="UniProtKB-KW"/>
</dbReference>
<evidence type="ECO:0000256" key="2">
    <source>
        <dbReference type="ARBA" id="ARBA00023056"/>
    </source>
</evidence>
<sequence length="372" mass="42177">MANKAFGVINSAPNYIRVEGLHDYRPIGAFTFIGRFRVIDFPLSNMSNSGINRIHVYLNSRPRSLVEHIGSGRHYNINSKRGNLQLLFTQQNGANSIYNTDITAYMENLEQLERMPQDYVIVAPSYMVYKQDFQKLLDDHVEAGNDITLLYHKVDQAKEYYRACNVVELNKQKGVQSLTRNMGTAKDKNISMDTYVMSKDLFIALIKKAKRESSAYSFADIIALSCDTLDIRGYQHKGYFAAITSLDDFYRANMELLDYGTAMDFFKQDWPFYTHTTDACPTHYYPGAKVVNSLVCNAATIEGTVENSIIGRHVHIGKGAIIKNSIILSYSDISDGTYIENAVIDKWVKVKNVKKIVSESVTPAYIKRNDVL</sequence>
<dbReference type="Proteomes" id="UP000199428">
    <property type="component" value="Unassembled WGS sequence"/>
</dbReference>
<evidence type="ECO:0000259" key="4">
    <source>
        <dbReference type="Pfam" id="PF24894"/>
    </source>
</evidence>
<dbReference type="Pfam" id="PF24894">
    <property type="entry name" value="Hexapep_GlmU"/>
    <property type="match status" value="1"/>
</dbReference>
<dbReference type="InterPro" id="IPR056818">
    <property type="entry name" value="GlmU/GlgC-like_hexapep"/>
</dbReference>
<dbReference type="PANTHER" id="PTHR43523:SF6">
    <property type="entry name" value="GLYCOGEN BIOSYNTHESIS PROTEIN GLGD"/>
    <property type="match status" value="1"/>
</dbReference>
<organism evidence="5 6">
    <name type="scientific">Pseudobutyrivibrio xylanivorans</name>
    <dbReference type="NCBI Taxonomy" id="185007"/>
    <lineage>
        <taxon>Bacteria</taxon>
        <taxon>Bacillati</taxon>
        <taxon>Bacillota</taxon>
        <taxon>Clostridia</taxon>
        <taxon>Lachnospirales</taxon>
        <taxon>Lachnospiraceae</taxon>
        <taxon>Pseudobutyrivibrio</taxon>
    </lineage>
</organism>
<dbReference type="InterPro" id="IPR005835">
    <property type="entry name" value="NTP_transferase_dom"/>
</dbReference>
<dbReference type="InterPro" id="IPR011832">
    <property type="entry name" value="GlgDAde_trans"/>
</dbReference>
<dbReference type="NCBIfam" id="TIGR02092">
    <property type="entry name" value="glgD"/>
    <property type="match status" value="1"/>
</dbReference>
<dbReference type="InterPro" id="IPR029044">
    <property type="entry name" value="Nucleotide-diphossugar_trans"/>
</dbReference>
<evidence type="ECO:0000313" key="5">
    <source>
        <dbReference type="EMBL" id="SCZ76781.1"/>
    </source>
</evidence>
<dbReference type="Pfam" id="PF00483">
    <property type="entry name" value="NTP_transferase"/>
    <property type="match status" value="1"/>
</dbReference>
<keyword evidence="5" id="KW-0548">Nucleotidyltransferase</keyword>
<evidence type="ECO:0000256" key="1">
    <source>
        <dbReference type="ARBA" id="ARBA00010443"/>
    </source>
</evidence>
<dbReference type="EMBL" id="FMWK01000002">
    <property type="protein sequence ID" value="SCZ76781.1"/>
    <property type="molecule type" value="Genomic_DNA"/>
</dbReference>
<dbReference type="InterPro" id="IPR011004">
    <property type="entry name" value="Trimer_LpxA-like_sf"/>
</dbReference>
<name>A0A1G5RTL0_PSEXY</name>
<keyword evidence="2" id="KW-0320">Glycogen biosynthesis</keyword>
<accession>A0A1G5RTL0</accession>
<dbReference type="InterPro" id="IPR011831">
    <property type="entry name" value="ADP-Glc_PPase"/>
</dbReference>
<dbReference type="GO" id="GO:0008878">
    <property type="term" value="F:glucose-1-phosphate adenylyltransferase activity"/>
    <property type="evidence" value="ECO:0007669"/>
    <property type="project" value="InterPro"/>
</dbReference>
<evidence type="ECO:0000313" key="6">
    <source>
        <dbReference type="Proteomes" id="UP000199428"/>
    </source>
</evidence>
<dbReference type="PANTHER" id="PTHR43523">
    <property type="entry name" value="GLUCOSE-1-PHOSPHATE ADENYLYLTRANSFERASE-RELATED"/>
    <property type="match status" value="1"/>
</dbReference>